<dbReference type="AlphaFoldDB" id="A0A455U4D9"/>
<accession>A0A455U4D9</accession>
<dbReference type="Pfam" id="PF03883">
    <property type="entry name" value="H2O2_YaaD"/>
    <property type="match status" value="1"/>
</dbReference>
<dbReference type="Proteomes" id="UP000320231">
    <property type="component" value="Chromosome"/>
</dbReference>
<organism evidence="1 2">
    <name type="scientific">Vreelandella sulfidaeris</name>
    <dbReference type="NCBI Taxonomy" id="115553"/>
    <lineage>
        <taxon>Bacteria</taxon>
        <taxon>Pseudomonadati</taxon>
        <taxon>Pseudomonadota</taxon>
        <taxon>Gammaproteobacteria</taxon>
        <taxon>Oceanospirillales</taxon>
        <taxon>Halomonadaceae</taxon>
        <taxon>Vreelandella</taxon>
    </lineage>
</organism>
<dbReference type="EMBL" id="AP019514">
    <property type="protein sequence ID" value="BBI59288.1"/>
    <property type="molecule type" value="Genomic_DNA"/>
</dbReference>
<dbReference type="PANTHER" id="PTHR30283">
    <property type="entry name" value="PEROXIDE STRESS RESPONSE PROTEIN YAAA"/>
    <property type="match status" value="1"/>
</dbReference>
<dbReference type="PANTHER" id="PTHR30283:SF4">
    <property type="entry name" value="PEROXIDE STRESS RESISTANCE PROTEIN YAAA"/>
    <property type="match status" value="1"/>
</dbReference>
<gene>
    <name evidence="1" type="ORF">HSBAA_05940</name>
</gene>
<dbReference type="KEGG" id="hsr:HSBAA_05940"/>
<evidence type="ECO:0000313" key="2">
    <source>
        <dbReference type="Proteomes" id="UP000320231"/>
    </source>
</evidence>
<evidence type="ECO:0000313" key="1">
    <source>
        <dbReference type="EMBL" id="BBI59288.1"/>
    </source>
</evidence>
<dbReference type="InterPro" id="IPR005583">
    <property type="entry name" value="YaaA"/>
</dbReference>
<protein>
    <submittedName>
        <fullName evidence="1">Uncharacterized protein</fullName>
    </submittedName>
</protein>
<dbReference type="GO" id="GO:0005829">
    <property type="term" value="C:cytosol"/>
    <property type="evidence" value="ECO:0007669"/>
    <property type="project" value="TreeGrafter"/>
</dbReference>
<reference evidence="1 2" key="1">
    <citation type="journal article" date="2019" name="Microbiol. Resour. Announc.">
        <title>Complete Genome Sequence of Halomonas sulfidaeris Strain Esulfide1 Isolated from a Metal Sulfide Rock at a Depth of 2,200 Meters, Obtained Using Nanopore Sequencing.</title>
        <authorList>
            <person name="Saito M."/>
            <person name="Nishigata A."/>
            <person name="Galipon J."/>
            <person name="Arakawa K."/>
        </authorList>
    </citation>
    <scope>NUCLEOTIDE SEQUENCE [LARGE SCALE GENOMIC DNA]</scope>
    <source>
        <strain evidence="1 2">ATCC BAA-803</strain>
    </source>
</reference>
<sequence>MKNGTFKIISFYAKKARGLMSAWLIQQQVNDPEQLKAFDVAGYRFDASSSQGDTFVFTREEADR</sequence>
<name>A0A455U4D9_9GAMM</name>
<proteinExistence type="predicted"/>
<dbReference type="GO" id="GO:0033194">
    <property type="term" value="P:response to hydroperoxide"/>
    <property type="evidence" value="ECO:0007669"/>
    <property type="project" value="TreeGrafter"/>
</dbReference>